<name>A0A453NCW8_AEGTS</name>
<protein>
    <submittedName>
        <fullName evidence="1">Uncharacterized protein</fullName>
    </submittedName>
</protein>
<dbReference type="AlphaFoldDB" id="A0A453NCW8"/>
<evidence type="ECO:0000313" key="1">
    <source>
        <dbReference type="EnsemblPlants" id="AET6Gv20328300.13"/>
    </source>
</evidence>
<organism evidence="1 2">
    <name type="scientific">Aegilops tauschii subsp. strangulata</name>
    <name type="common">Goatgrass</name>
    <dbReference type="NCBI Taxonomy" id="200361"/>
    <lineage>
        <taxon>Eukaryota</taxon>
        <taxon>Viridiplantae</taxon>
        <taxon>Streptophyta</taxon>
        <taxon>Embryophyta</taxon>
        <taxon>Tracheophyta</taxon>
        <taxon>Spermatophyta</taxon>
        <taxon>Magnoliopsida</taxon>
        <taxon>Liliopsida</taxon>
        <taxon>Poales</taxon>
        <taxon>Poaceae</taxon>
        <taxon>BOP clade</taxon>
        <taxon>Pooideae</taxon>
        <taxon>Triticodae</taxon>
        <taxon>Triticeae</taxon>
        <taxon>Triticinae</taxon>
        <taxon>Aegilops</taxon>
    </lineage>
</organism>
<accession>A0A453NCW8</accession>
<sequence length="79" mass="8684">MLYPKAAYPRSSAQRVALPSTRAFSKIMLTRSPSTLDALLQNHPPTRVDRDIAGGVQPCSSLSMLPPHRSHIVQRFGSL</sequence>
<proteinExistence type="predicted"/>
<dbReference type="Gramene" id="AET6Gv20328300.13">
    <property type="protein sequence ID" value="AET6Gv20328300.13"/>
    <property type="gene ID" value="AET6Gv20328300"/>
</dbReference>
<evidence type="ECO:0000313" key="2">
    <source>
        <dbReference type="Proteomes" id="UP000015105"/>
    </source>
</evidence>
<reference evidence="1" key="4">
    <citation type="submission" date="2019-03" db="UniProtKB">
        <authorList>
            <consortium name="EnsemblPlants"/>
        </authorList>
    </citation>
    <scope>IDENTIFICATION</scope>
</reference>
<dbReference type="Proteomes" id="UP000015105">
    <property type="component" value="Chromosome 6D"/>
</dbReference>
<keyword evidence="2" id="KW-1185">Reference proteome</keyword>
<dbReference type="EnsemblPlants" id="AET6Gv20328300.13">
    <property type="protein sequence ID" value="AET6Gv20328300.13"/>
    <property type="gene ID" value="AET6Gv20328300"/>
</dbReference>
<reference evidence="1" key="3">
    <citation type="journal article" date="2017" name="Nature">
        <title>Genome sequence of the progenitor of the wheat D genome Aegilops tauschii.</title>
        <authorList>
            <person name="Luo M.C."/>
            <person name="Gu Y.Q."/>
            <person name="Puiu D."/>
            <person name="Wang H."/>
            <person name="Twardziok S.O."/>
            <person name="Deal K.R."/>
            <person name="Huo N."/>
            <person name="Zhu T."/>
            <person name="Wang L."/>
            <person name="Wang Y."/>
            <person name="McGuire P.E."/>
            <person name="Liu S."/>
            <person name="Long H."/>
            <person name="Ramasamy R.K."/>
            <person name="Rodriguez J.C."/>
            <person name="Van S.L."/>
            <person name="Yuan L."/>
            <person name="Wang Z."/>
            <person name="Xia Z."/>
            <person name="Xiao L."/>
            <person name="Anderson O.D."/>
            <person name="Ouyang S."/>
            <person name="Liang Y."/>
            <person name="Zimin A.V."/>
            <person name="Pertea G."/>
            <person name="Qi P."/>
            <person name="Bennetzen J.L."/>
            <person name="Dai X."/>
            <person name="Dawson M.W."/>
            <person name="Muller H.G."/>
            <person name="Kugler K."/>
            <person name="Rivarola-Duarte L."/>
            <person name="Spannagl M."/>
            <person name="Mayer K.F.X."/>
            <person name="Lu F.H."/>
            <person name="Bevan M.W."/>
            <person name="Leroy P."/>
            <person name="Li P."/>
            <person name="You F.M."/>
            <person name="Sun Q."/>
            <person name="Liu Z."/>
            <person name="Lyons E."/>
            <person name="Wicker T."/>
            <person name="Salzberg S.L."/>
            <person name="Devos K.M."/>
            <person name="Dvorak J."/>
        </authorList>
    </citation>
    <scope>NUCLEOTIDE SEQUENCE [LARGE SCALE GENOMIC DNA]</scope>
    <source>
        <strain evidence="1">cv. AL8/78</strain>
    </source>
</reference>
<reference evidence="1" key="5">
    <citation type="journal article" date="2021" name="G3 (Bethesda)">
        <title>Aegilops tauschii genome assembly Aet v5.0 features greater sequence contiguity and improved annotation.</title>
        <authorList>
            <person name="Wang L."/>
            <person name="Zhu T."/>
            <person name="Rodriguez J.C."/>
            <person name="Deal K.R."/>
            <person name="Dubcovsky J."/>
            <person name="McGuire P.E."/>
            <person name="Lux T."/>
            <person name="Spannagl M."/>
            <person name="Mayer K.F.X."/>
            <person name="Baldrich P."/>
            <person name="Meyers B.C."/>
            <person name="Huo N."/>
            <person name="Gu Y.Q."/>
            <person name="Zhou H."/>
            <person name="Devos K.M."/>
            <person name="Bennetzen J.L."/>
            <person name="Unver T."/>
            <person name="Budak H."/>
            <person name="Gulick P.J."/>
            <person name="Galiba G."/>
            <person name="Kalapos B."/>
            <person name="Nelson D.R."/>
            <person name="Li P."/>
            <person name="You F.M."/>
            <person name="Luo M.C."/>
            <person name="Dvorak J."/>
        </authorList>
    </citation>
    <scope>NUCLEOTIDE SEQUENCE [LARGE SCALE GENOMIC DNA]</scope>
    <source>
        <strain evidence="1">cv. AL8/78</strain>
    </source>
</reference>
<reference evidence="2" key="1">
    <citation type="journal article" date="2014" name="Science">
        <title>Ancient hybridizations among the ancestral genomes of bread wheat.</title>
        <authorList>
            <consortium name="International Wheat Genome Sequencing Consortium,"/>
            <person name="Marcussen T."/>
            <person name="Sandve S.R."/>
            <person name="Heier L."/>
            <person name="Spannagl M."/>
            <person name="Pfeifer M."/>
            <person name="Jakobsen K.S."/>
            <person name="Wulff B.B."/>
            <person name="Steuernagel B."/>
            <person name="Mayer K.F."/>
            <person name="Olsen O.A."/>
        </authorList>
    </citation>
    <scope>NUCLEOTIDE SEQUENCE [LARGE SCALE GENOMIC DNA]</scope>
    <source>
        <strain evidence="2">cv. AL8/78</strain>
    </source>
</reference>
<reference evidence="2" key="2">
    <citation type="journal article" date="2017" name="Nat. Plants">
        <title>The Aegilops tauschii genome reveals multiple impacts of transposons.</title>
        <authorList>
            <person name="Zhao G."/>
            <person name="Zou C."/>
            <person name="Li K."/>
            <person name="Wang K."/>
            <person name="Li T."/>
            <person name="Gao L."/>
            <person name="Zhang X."/>
            <person name="Wang H."/>
            <person name="Yang Z."/>
            <person name="Liu X."/>
            <person name="Jiang W."/>
            <person name="Mao L."/>
            <person name="Kong X."/>
            <person name="Jiao Y."/>
            <person name="Jia J."/>
        </authorList>
    </citation>
    <scope>NUCLEOTIDE SEQUENCE [LARGE SCALE GENOMIC DNA]</scope>
    <source>
        <strain evidence="2">cv. AL8/78</strain>
    </source>
</reference>